<reference evidence="1" key="1">
    <citation type="submission" date="2021-02" db="EMBL/GenBank/DDBJ databases">
        <authorList>
            <consortium name="DOE Joint Genome Institute"/>
            <person name="Ahrendt S."/>
            <person name="Looney B.P."/>
            <person name="Miyauchi S."/>
            <person name="Morin E."/>
            <person name="Drula E."/>
            <person name="Courty P.E."/>
            <person name="Chicoki N."/>
            <person name="Fauchery L."/>
            <person name="Kohler A."/>
            <person name="Kuo A."/>
            <person name="Labutti K."/>
            <person name="Pangilinan J."/>
            <person name="Lipzen A."/>
            <person name="Riley R."/>
            <person name="Andreopoulos W."/>
            <person name="He G."/>
            <person name="Johnson J."/>
            <person name="Barry K.W."/>
            <person name="Grigoriev I.V."/>
            <person name="Nagy L."/>
            <person name="Hibbett D."/>
            <person name="Henrissat B."/>
            <person name="Matheny P.B."/>
            <person name="Labbe J."/>
            <person name="Martin F."/>
        </authorList>
    </citation>
    <scope>NUCLEOTIDE SEQUENCE</scope>
    <source>
        <strain evidence="1">FP105234-sp</strain>
    </source>
</reference>
<protein>
    <submittedName>
        <fullName evidence="1">Uncharacterized protein</fullName>
    </submittedName>
</protein>
<dbReference type="EMBL" id="MU276582">
    <property type="protein sequence ID" value="KAI0038141.1"/>
    <property type="molecule type" value="Genomic_DNA"/>
</dbReference>
<dbReference type="Proteomes" id="UP000814033">
    <property type="component" value="Unassembled WGS sequence"/>
</dbReference>
<name>A0ACB8R1Z2_9AGAM</name>
<accession>A0ACB8R1Z2</accession>
<keyword evidence="2" id="KW-1185">Reference proteome</keyword>
<comment type="caution">
    <text evidence="1">The sequence shown here is derived from an EMBL/GenBank/DDBJ whole genome shotgun (WGS) entry which is preliminary data.</text>
</comment>
<organism evidence="1 2">
    <name type="scientific">Auriscalpium vulgare</name>
    <dbReference type="NCBI Taxonomy" id="40419"/>
    <lineage>
        <taxon>Eukaryota</taxon>
        <taxon>Fungi</taxon>
        <taxon>Dikarya</taxon>
        <taxon>Basidiomycota</taxon>
        <taxon>Agaricomycotina</taxon>
        <taxon>Agaricomycetes</taxon>
        <taxon>Russulales</taxon>
        <taxon>Auriscalpiaceae</taxon>
        <taxon>Auriscalpium</taxon>
    </lineage>
</organism>
<evidence type="ECO:0000313" key="1">
    <source>
        <dbReference type="EMBL" id="KAI0038141.1"/>
    </source>
</evidence>
<proteinExistence type="predicted"/>
<sequence length="185" mass="21523">MTSVEACARRAVRLQYQHQYNYVKRLGRRKVGKVARRVEECARRAIISGTRKAYTNTLGVKDLHARDALRTPSMAYEEREAQRECLQLRNKLVVVDYDNSDTLYLEAIRKCLDEALDDARQYLDTHEAIDPVEVHRYHRRIAGYAQDVELVEQGSDAEHSAVLDNAYIFSGRRVNWRAFKQVFGF</sequence>
<gene>
    <name evidence="1" type="ORF">FA95DRAFT_1613601</name>
</gene>
<reference evidence="1" key="2">
    <citation type="journal article" date="2022" name="New Phytol.">
        <title>Evolutionary transition to the ectomycorrhizal habit in the genomes of a hyperdiverse lineage of mushroom-forming fungi.</title>
        <authorList>
            <person name="Looney B."/>
            <person name="Miyauchi S."/>
            <person name="Morin E."/>
            <person name="Drula E."/>
            <person name="Courty P.E."/>
            <person name="Kohler A."/>
            <person name="Kuo A."/>
            <person name="LaButti K."/>
            <person name="Pangilinan J."/>
            <person name="Lipzen A."/>
            <person name="Riley R."/>
            <person name="Andreopoulos W."/>
            <person name="He G."/>
            <person name="Johnson J."/>
            <person name="Nolan M."/>
            <person name="Tritt A."/>
            <person name="Barry K.W."/>
            <person name="Grigoriev I.V."/>
            <person name="Nagy L.G."/>
            <person name="Hibbett D."/>
            <person name="Henrissat B."/>
            <person name="Matheny P.B."/>
            <person name="Labbe J."/>
            <person name="Martin F.M."/>
        </authorList>
    </citation>
    <scope>NUCLEOTIDE SEQUENCE</scope>
    <source>
        <strain evidence="1">FP105234-sp</strain>
    </source>
</reference>
<evidence type="ECO:0000313" key="2">
    <source>
        <dbReference type="Proteomes" id="UP000814033"/>
    </source>
</evidence>